<name>A0A099I700_CLOIN</name>
<comment type="subcellular location">
    <subcellularLocation>
        <location evidence="3">Cytoplasm</location>
    </subcellularLocation>
</comment>
<dbReference type="Gene3D" id="3.40.50.720">
    <property type="entry name" value="NAD(P)-binding Rossmann-like Domain"/>
    <property type="match status" value="1"/>
</dbReference>
<comment type="pathway">
    <text evidence="3">Metabolic intermediate biosynthesis; chorismate biosynthesis; chorismate from D-erythrose 4-phosphate and phosphoenolpyruvate: step 5/7.</text>
</comment>
<dbReference type="Gene3D" id="3.40.50.300">
    <property type="entry name" value="P-loop containing nucleotide triphosphate hydrolases"/>
    <property type="match status" value="1"/>
</dbReference>
<dbReference type="Proteomes" id="UP000030008">
    <property type="component" value="Unassembled WGS sequence"/>
</dbReference>
<dbReference type="Pfam" id="PF01202">
    <property type="entry name" value="SKI"/>
    <property type="match status" value="1"/>
</dbReference>
<dbReference type="SUPFAM" id="SSF51735">
    <property type="entry name" value="NAD(P)-binding Rossmann-fold domains"/>
    <property type="match status" value="1"/>
</dbReference>
<dbReference type="GO" id="GO:0005829">
    <property type="term" value="C:cytosol"/>
    <property type="evidence" value="ECO:0007669"/>
    <property type="project" value="TreeGrafter"/>
</dbReference>
<keyword evidence="3" id="KW-0028">Amino-acid biosynthesis</keyword>
<dbReference type="EC" id="2.7.1.71" evidence="3"/>
<reference evidence="5 6" key="1">
    <citation type="submission" date="2014-08" db="EMBL/GenBank/DDBJ databases">
        <title>Clostridium innocuum, an unnegligible vancomycin-resistant pathogen causing extra-intestinal infections.</title>
        <authorList>
            <person name="Feng Y."/>
            <person name="Chiu C.-H."/>
        </authorList>
    </citation>
    <scope>NUCLEOTIDE SEQUENCE [LARGE SCALE GENOMIC DNA]</scope>
    <source>
        <strain evidence="5 6">AN88</strain>
    </source>
</reference>
<evidence type="ECO:0000259" key="4">
    <source>
        <dbReference type="Pfam" id="PF08501"/>
    </source>
</evidence>
<dbReference type="SUPFAM" id="SSF53223">
    <property type="entry name" value="Aminoacid dehydrogenase-like, N-terminal domain"/>
    <property type="match status" value="1"/>
</dbReference>
<feature type="domain" description="Shikimate dehydrogenase substrate binding N-terminal" evidence="4">
    <location>
        <begin position="5"/>
        <end position="79"/>
    </location>
</feature>
<evidence type="ECO:0000256" key="3">
    <source>
        <dbReference type="HAMAP-Rule" id="MF_00109"/>
    </source>
</evidence>
<dbReference type="CDD" id="cd01065">
    <property type="entry name" value="NAD_bind_Shikimate_DH"/>
    <property type="match status" value="1"/>
</dbReference>
<protein>
    <recommendedName>
        <fullName evidence="3">Shikimate kinase</fullName>
        <shortName evidence="3">SK</shortName>
        <ecNumber evidence="3">2.7.1.71</ecNumber>
    </recommendedName>
</protein>
<feature type="binding site" evidence="3">
    <location>
        <position position="331"/>
    </location>
    <ligand>
        <name>substrate</name>
    </ligand>
</feature>
<comment type="similarity">
    <text evidence="3">Belongs to the shikimate kinase family.</text>
</comment>
<comment type="pathway">
    <text evidence="1">Metabolic intermediate biosynthesis; chorismate biosynthesis; chorismate from D-erythrose 4-phosphate and phosphoenolpyruvate: step 4/7.</text>
</comment>
<keyword evidence="3" id="KW-0963">Cytoplasm</keyword>
<feature type="binding site" evidence="3">
    <location>
        <position position="366"/>
    </location>
    <ligand>
        <name>ATP</name>
        <dbReference type="ChEBI" id="CHEBI:30616"/>
    </ligand>
</feature>
<dbReference type="GO" id="GO:0009423">
    <property type="term" value="P:chorismate biosynthetic process"/>
    <property type="evidence" value="ECO:0007669"/>
    <property type="project" value="UniProtKB-UniRule"/>
</dbReference>
<dbReference type="GO" id="GO:0005524">
    <property type="term" value="F:ATP binding"/>
    <property type="evidence" value="ECO:0007669"/>
    <property type="project" value="UniProtKB-UniRule"/>
</dbReference>
<evidence type="ECO:0000313" key="5">
    <source>
        <dbReference type="EMBL" id="KGJ53739.1"/>
    </source>
</evidence>
<dbReference type="PANTHER" id="PTHR21089:SF1">
    <property type="entry name" value="BIFUNCTIONAL 3-DEHYDROQUINATE DEHYDRATASE_SHIKIMATE DEHYDROGENASE, CHLOROPLASTIC"/>
    <property type="match status" value="1"/>
</dbReference>
<dbReference type="PRINTS" id="PR01100">
    <property type="entry name" value="SHIKIMTKNASE"/>
</dbReference>
<sequence length="421" mass="47119">MRYGLIGEKLGHSFSKDIHERIADYTFDLIPLSKEEFKTFMEKKEFTALNVTIPYKKDVIPYLDEMDEHAKAIGAVNTIVNRDGKLKGYNTDFTGFLYMVKKHNVHMEGKKVLIIGNGGASAAIQAVVQHESAGSMVIVDVVPGNGAISYDEMFSSHLDAEIIINTSPIGMYPRIGNAPIDISMFHKCEAVLDVIYNPILTRLCFEAQEMDIKRVNGLEMLIAQAKQSVEFFLDKSIDDQIIDDIYQDMLRERCNIVLIGMPSAGKTTIGKMLENRMQKEFIDLDDIIIKKAGKSIPEIFEESGEAGFRAIETEAAIEVSKLNNKIIATGGGTIKHKVNMDYLRQNGITIFIDRDVDKLISSDPNRPLSKSTDALEKMHAERLPLYQKYAAYVAVNNSDIESTVTEIEEAYRSILIDAVSD</sequence>
<dbReference type="Gene3D" id="3.40.50.10860">
    <property type="entry name" value="Leucine Dehydrogenase, chain A, domain 1"/>
    <property type="match status" value="1"/>
</dbReference>
<feature type="binding site" evidence="3">
    <location>
        <position position="285"/>
    </location>
    <ligand>
        <name>substrate</name>
    </ligand>
</feature>
<keyword evidence="2 3" id="KW-0057">Aromatic amino acid biosynthesis</keyword>
<keyword evidence="3" id="KW-0479">Metal-binding</keyword>
<dbReference type="GO" id="GO:0004765">
    <property type="term" value="F:shikimate kinase activity"/>
    <property type="evidence" value="ECO:0007669"/>
    <property type="project" value="UniProtKB-UniRule"/>
</dbReference>
<evidence type="ECO:0000256" key="1">
    <source>
        <dbReference type="ARBA" id="ARBA00004871"/>
    </source>
</evidence>
<feature type="binding site" evidence="3">
    <location>
        <position position="267"/>
    </location>
    <ligand>
        <name>Mg(2+)</name>
        <dbReference type="ChEBI" id="CHEBI:18420"/>
    </ligand>
</feature>
<dbReference type="InterPro" id="IPR027417">
    <property type="entry name" value="P-loop_NTPase"/>
</dbReference>
<proteinExistence type="inferred from homology"/>
<comment type="cofactor">
    <cofactor evidence="3">
        <name>Mg(2+)</name>
        <dbReference type="ChEBI" id="CHEBI:18420"/>
    </cofactor>
    <text evidence="3">Binds 1 Mg(2+) ion per subunit.</text>
</comment>
<dbReference type="PANTHER" id="PTHR21089">
    <property type="entry name" value="SHIKIMATE DEHYDROGENASE"/>
    <property type="match status" value="1"/>
</dbReference>
<gene>
    <name evidence="3" type="primary">aroK</name>
    <name evidence="5" type="ORF">CIAN88_07465</name>
</gene>
<dbReference type="GO" id="GO:0050661">
    <property type="term" value="F:NADP binding"/>
    <property type="evidence" value="ECO:0007669"/>
    <property type="project" value="TreeGrafter"/>
</dbReference>
<dbReference type="InterPro" id="IPR000623">
    <property type="entry name" value="Shikimate_kinase/TSH1"/>
</dbReference>
<evidence type="ECO:0000313" key="6">
    <source>
        <dbReference type="Proteomes" id="UP000030008"/>
    </source>
</evidence>
<dbReference type="GO" id="GO:0009073">
    <property type="term" value="P:aromatic amino acid family biosynthetic process"/>
    <property type="evidence" value="ECO:0007669"/>
    <property type="project" value="UniProtKB-KW"/>
</dbReference>
<feature type="binding site" evidence="3">
    <location>
        <position position="382"/>
    </location>
    <ligand>
        <name>substrate</name>
    </ligand>
</feature>
<dbReference type="EMBL" id="JQIF01000034">
    <property type="protein sequence ID" value="KGJ53739.1"/>
    <property type="molecule type" value="Genomic_DNA"/>
</dbReference>
<accession>A0A099I700</accession>
<keyword evidence="3" id="KW-0547">Nucleotide-binding</keyword>
<comment type="caution">
    <text evidence="3">Lacks conserved residue(s) required for the propagation of feature annotation.</text>
</comment>
<feature type="binding site" evidence="3">
    <location>
        <position position="309"/>
    </location>
    <ligand>
        <name>substrate</name>
    </ligand>
</feature>
<keyword evidence="3" id="KW-0808">Transferase</keyword>
<dbReference type="Pfam" id="PF08501">
    <property type="entry name" value="Shikimate_dh_N"/>
    <property type="match status" value="1"/>
</dbReference>
<dbReference type="InterPro" id="IPR036291">
    <property type="entry name" value="NAD(P)-bd_dom_sf"/>
</dbReference>
<keyword evidence="3" id="KW-0067">ATP-binding</keyword>
<keyword evidence="3" id="KW-0460">Magnesium</keyword>
<dbReference type="SUPFAM" id="SSF52540">
    <property type="entry name" value="P-loop containing nucleoside triphosphate hydrolases"/>
    <property type="match status" value="1"/>
</dbReference>
<dbReference type="AlphaFoldDB" id="A0A099I700"/>
<dbReference type="GO" id="GO:0008652">
    <property type="term" value="P:amino acid biosynthetic process"/>
    <property type="evidence" value="ECO:0007669"/>
    <property type="project" value="UniProtKB-KW"/>
</dbReference>
<dbReference type="UniPathway" id="UPA00053">
    <property type="reaction ID" value="UER00088"/>
</dbReference>
<organism evidence="5 6">
    <name type="scientific">Clostridium innocuum</name>
    <dbReference type="NCBI Taxonomy" id="1522"/>
    <lineage>
        <taxon>Bacteria</taxon>
        <taxon>Bacillati</taxon>
        <taxon>Bacillota</taxon>
        <taxon>Clostridia</taxon>
        <taxon>Eubacteriales</taxon>
        <taxon>Clostridiaceae</taxon>
        <taxon>Clostridium</taxon>
    </lineage>
</organism>
<comment type="catalytic activity">
    <reaction evidence="3">
        <text>shikimate + ATP = 3-phosphoshikimate + ADP + H(+)</text>
        <dbReference type="Rhea" id="RHEA:13121"/>
        <dbReference type="ChEBI" id="CHEBI:15378"/>
        <dbReference type="ChEBI" id="CHEBI:30616"/>
        <dbReference type="ChEBI" id="CHEBI:36208"/>
        <dbReference type="ChEBI" id="CHEBI:145989"/>
        <dbReference type="ChEBI" id="CHEBI:456216"/>
        <dbReference type="EC" id="2.7.1.71"/>
    </reaction>
</comment>
<dbReference type="GO" id="GO:0004764">
    <property type="term" value="F:shikimate 3-dehydrogenase (NADP+) activity"/>
    <property type="evidence" value="ECO:0007669"/>
    <property type="project" value="InterPro"/>
</dbReference>
<dbReference type="GO" id="GO:0019632">
    <property type="term" value="P:shikimate metabolic process"/>
    <property type="evidence" value="ECO:0007669"/>
    <property type="project" value="TreeGrafter"/>
</dbReference>
<dbReference type="CDD" id="cd00464">
    <property type="entry name" value="SK"/>
    <property type="match status" value="1"/>
</dbReference>
<keyword evidence="3" id="KW-0418">Kinase</keyword>
<dbReference type="InterPro" id="IPR022893">
    <property type="entry name" value="Shikimate_DH_fam"/>
</dbReference>
<comment type="subunit">
    <text evidence="3">Monomer.</text>
</comment>
<dbReference type="RefSeq" id="WP_044904809.1">
    <property type="nucleotide sequence ID" value="NZ_JQIF01000034.1"/>
</dbReference>
<dbReference type="GO" id="GO:0000287">
    <property type="term" value="F:magnesium ion binding"/>
    <property type="evidence" value="ECO:0007669"/>
    <property type="project" value="UniProtKB-UniRule"/>
</dbReference>
<comment type="caution">
    <text evidence="5">The sequence shown here is derived from an EMBL/GenBank/DDBJ whole genome shotgun (WGS) entry which is preliminary data.</text>
</comment>
<dbReference type="InterPro" id="IPR013708">
    <property type="entry name" value="Shikimate_DH-bd_N"/>
</dbReference>
<dbReference type="InterPro" id="IPR046346">
    <property type="entry name" value="Aminoacid_DH-like_N_sf"/>
</dbReference>
<evidence type="ECO:0000256" key="2">
    <source>
        <dbReference type="ARBA" id="ARBA00023141"/>
    </source>
</evidence>
<comment type="function">
    <text evidence="3">Catalyzes the specific phosphorylation of the 3-hydroxyl group of shikimic acid using ATP as a cosubstrate.</text>
</comment>
<dbReference type="InterPro" id="IPR031322">
    <property type="entry name" value="Shikimate/glucono_kinase"/>
</dbReference>
<dbReference type="HAMAP" id="MF_00109">
    <property type="entry name" value="Shikimate_kinase"/>
    <property type="match status" value="1"/>
</dbReference>
<feature type="binding site" evidence="3">
    <location>
        <begin position="263"/>
        <end position="268"/>
    </location>
    <ligand>
        <name>ATP</name>
        <dbReference type="ChEBI" id="CHEBI:30616"/>
    </ligand>
</feature>